<accession>A0ABS7JW45</accession>
<proteinExistence type="predicted"/>
<keyword evidence="2" id="KW-1185">Reference proteome</keyword>
<dbReference type="EMBL" id="JAIGNU010000002">
    <property type="protein sequence ID" value="MBX7501885.1"/>
    <property type="molecule type" value="Genomic_DNA"/>
</dbReference>
<comment type="caution">
    <text evidence="1">The sequence shown here is derived from an EMBL/GenBank/DDBJ whole genome shotgun (WGS) entry which is preliminary data.</text>
</comment>
<name>A0ABS7JW45_9SPHN</name>
<dbReference type="InterPro" id="IPR025332">
    <property type="entry name" value="DUF4238"/>
</dbReference>
<protein>
    <submittedName>
        <fullName evidence="1">DUF4238 domain-containing protein</fullName>
    </submittedName>
</protein>
<evidence type="ECO:0000313" key="2">
    <source>
        <dbReference type="Proteomes" id="UP000782554"/>
    </source>
</evidence>
<dbReference type="Pfam" id="PF14022">
    <property type="entry name" value="DUF4238"/>
    <property type="match status" value="1"/>
</dbReference>
<evidence type="ECO:0000313" key="1">
    <source>
        <dbReference type="EMBL" id="MBX7501885.1"/>
    </source>
</evidence>
<reference evidence="1 2" key="1">
    <citation type="submission" date="2021-08" db="EMBL/GenBank/DDBJ databases">
        <title>Comparative Genomics Analysis of the Genus Qipengyuania Reveals Extensive Genetic Diversity and Metabolic Versatility, Including the Description of Fifteen Novel Species.</title>
        <authorList>
            <person name="Liu Y."/>
        </authorList>
    </citation>
    <scope>NUCLEOTIDE SEQUENCE [LARGE SCALE GENOMIC DNA]</scope>
    <source>
        <strain evidence="1 2">YG27</strain>
    </source>
</reference>
<dbReference type="Proteomes" id="UP000782554">
    <property type="component" value="Unassembled WGS sequence"/>
</dbReference>
<sequence length="283" mass="32387">MSEPNRHHYLPEFYLSRWTVDGVLWRFLRPRGPKHEIHARRVAPKAIGFQPNLYAYPRPEDPRHRQTIEADFLQKIDSKGAASLKKLEGGEAASPNDKIHIVQLLLSFIHRTPGRIQFLQNELRNRLPKDFNPEQLPDDFFRHSALGVFTDLVASDMMISELVRFSIFLLSVGENKHRLMTSDRPTILSDGLHHIHSFVMLPIGPNKLLILAKSRDVPDAFANQPSGKLITAINDAVVTQAEALAIGNKISDRHFIDKRLQRQSFDVHNELKSDGLIRWRAPL</sequence>
<dbReference type="RefSeq" id="WP_221603078.1">
    <property type="nucleotide sequence ID" value="NZ_JAIGNU010000002.1"/>
</dbReference>
<organism evidence="1 2">
    <name type="scientific">Qipengyuania mesophila</name>
    <dbReference type="NCBI Taxonomy" id="2867246"/>
    <lineage>
        <taxon>Bacteria</taxon>
        <taxon>Pseudomonadati</taxon>
        <taxon>Pseudomonadota</taxon>
        <taxon>Alphaproteobacteria</taxon>
        <taxon>Sphingomonadales</taxon>
        <taxon>Erythrobacteraceae</taxon>
        <taxon>Qipengyuania</taxon>
    </lineage>
</organism>
<gene>
    <name evidence="1" type="ORF">K3181_10570</name>
</gene>